<accession>A0ABM9DFY0</accession>
<evidence type="ECO:0000313" key="2">
    <source>
        <dbReference type="EMBL" id="CAH2395472.1"/>
    </source>
</evidence>
<comment type="caution">
    <text evidence="2">The sequence shown here is derived from an EMBL/GenBank/DDBJ whole genome shotgun (WGS) entry which is preliminary data.</text>
</comment>
<evidence type="ECO:0000313" key="3">
    <source>
        <dbReference type="Proteomes" id="UP001153050"/>
    </source>
</evidence>
<proteinExistence type="predicted"/>
<feature type="compositionally biased region" description="Basic and acidic residues" evidence="1">
    <location>
        <begin position="89"/>
        <end position="116"/>
    </location>
</feature>
<keyword evidence="3" id="KW-1185">Reference proteome</keyword>
<organism evidence="2 3">
    <name type="scientific">Mesorhizobium escarrei</name>
    <dbReference type="NCBI Taxonomy" id="666018"/>
    <lineage>
        <taxon>Bacteria</taxon>
        <taxon>Pseudomonadati</taxon>
        <taxon>Pseudomonadota</taxon>
        <taxon>Alphaproteobacteria</taxon>
        <taxon>Hyphomicrobiales</taxon>
        <taxon>Phyllobacteriaceae</taxon>
        <taxon>Mesorhizobium</taxon>
    </lineage>
</organism>
<evidence type="ECO:0000256" key="1">
    <source>
        <dbReference type="SAM" id="MobiDB-lite"/>
    </source>
</evidence>
<reference evidence="2 3" key="1">
    <citation type="submission" date="2022-03" db="EMBL/GenBank/DDBJ databases">
        <authorList>
            <person name="Brunel B."/>
        </authorList>
    </citation>
    <scope>NUCLEOTIDE SEQUENCE [LARGE SCALE GENOMIC DNA]</scope>
    <source>
        <strain evidence="2">STM5069sample</strain>
    </source>
</reference>
<dbReference type="EMBL" id="CAKXZT010000013">
    <property type="protein sequence ID" value="CAH2395472.1"/>
    <property type="molecule type" value="Genomic_DNA"/>
</dbReference>
<gene>
    <name evidence="2" type="ORF">MES5069_110031</name>
</gene>
<sequence length="131" mass="14636">MPMFTASPKPTACRSWLTARGRSGCGTEMPFFLLHPTEHYGPMIVRASERKGTCEGPQSEGGLDGIRRQNRHHLCRQGKGSGAGAMTDLSKDRVEETRLCPTEARKQHTEKRRLDGNRINSDQYHAADRLS</sequence>
<name>A0ABM9DFY0_9HYPH</name>
<feature type="region of interest" description="Disordered" evidence="1">
    <location>
        <begin position="75"/>
        <end position="131"/>
    </location>
</feature>
<dbReference type="Proteomes" id="UP001153050">
    <property type="component" value="Unassembled WGS sequence"/>
</dbReference>
<protein>
    <submittedName>
        <fullName evidence="2">Uncharacterized protein</fullName>
    </submittedName>
</protein>